<sequence length="121" mass="13045">MKEPSLFEAGCPRIEVAICRKSSSVMSGHSKATWSSLPTADSIPVFYPTALTLEPVTLVAVIASSTGYESKGVKAFLLRWGLRTLFSVVLEYAYVTSSIKSKSGYSPSGKTVSQGKEELNF</sequence>
<organism evidence="2 3">
    <name type="scientific">Rhododendron griersonianum</name>
    <dbReference type="NCBI Taxonomy" id="479676"/>
    <lineage>
        <taxon>Eukaryota</taxon>
        <taxon>Viridiplantae</taxon>
        <taxon>Streptophyta</taxon>
        <taxon>Embryophyta</taxon>
        <taxon>Tracheophyta</taxon>
        <taxon>Spermatophyta</taxon>
        <taxon>Magnoliopsida</taxon>
        <taxon>eudicotyledons</taxon>
        <taxon>Gunneridae</taxon>
        <taxon>Pentapetalae</taxon>
        <taxon>asterids</taxon>
        <taxon>Ericales</taxon>
        <taxon>Ericaceae</taxon>
        <taxon>Ericoideae</taxon>
        <taxon>Rhodoreae</taxon>
        <taxon>Rhododendron</taxon>
    </lineage>
</organism>
<feature type="region of interest" description="Disordered" evidence="1">
    <location>
        <begin position="100"/>
        <end position="121"/>
    </location>
</feature>
<protein>
    <submittedName>
        <fullName evidence="2">Uncharacterized protein</fullName>
    </submittedName>
</protein>
<dbReference type="Proteomes" id="UP000823749">
    <property type="component" value="Chromosome 4"/>
</dbReference>
<feature type="compositionally biased region" description="Low complexity" evidence="1">
    <location>
        <begin position="100"/>
        <end position="110"/>
    </location>
</feature>
<accession>A0AAV6KLS4</accession>
<proteinExistence type="predicted"/>
<comment type="caution">
    <text evidence="2">The sequence shown here is derived from an EMBL/GenBank/DDBJ whole genome shotgun (WGS) entry which is preliminary data.</text>
</comment>
<dbReference type="EMBL" id="JACTNZ010000004">
    <property type="protein sequence ID" value="KAG5553543.1"/>
    <property type="molecule type" value="Genomic_DNA"/>
</dbReference>
<gene>
    <name evidence="2" type="ORF">RHGRI_011419</name>
</gene>
<evidence type="ECO:0000313" key="2">
    <source>
        <dbReference type="EMBL" id="KAG5553543.1"/>
    </source>
</evidence>
<name>A0AAV6KLS4_9ERIC</name>
<keyword evidence="3" id="KW-1185">Reference proteome</keyword>
<evidence type="ECO:0000313" key="3">
    <source>
        <dbReference type="Proteomes" id="UP000823749"/>
    </source>
</evidence>
<evidence type="ECO:0000256" key="1">
    <source>
        <dbReference type="SAM" id="MobiDB-lite"/>
    </source>
</evidence>
<reference evidence="2" key="1">
    <citation type="submission" date="2020-08" db="EMBL/GenBank/DDBJ databases">
        <title>Plant Genome Project.</title>
        <authorList>
            <person name="Zhang R.-G."/>
        </authorList>
    </citation>
    <scope>NUCLEOTIDE SEQUENCE</scope>
    <source>
        <strain evidence="2">WSP0</strain>
        <tissue evidence="2">Leaf</tissue>
    </source>
</reference>
<dbReference type="AlphaFoldDB" id="A0AAV6KLS4"/>